<evidence type="ECO:0000256" key="5">
    <source>
        <dbReference type="ARBA" id="ARBA00022448"/>
    </source>
</evidence>
<dbReference type="GO" id="GO:0042597">
    <property type="term" value="C:periplasmic space"/>
    <property type="evidence" value="ECO:0007669"/>
    <property type="project" value="UniProtKB-SubCell"/>
</dbReference>
<evidence type="ECO:0000256" key="13">
    <source>
        <dbReference type="SAM" id="SignalP"/>
    </source>
</evidence>
<evidence type="ECO:0000313" key="17">
    <source>
        <dbReference type="Proteomes" id="UP001339429"/>
    </source>
</evidence>
<feature type="signal peptide" evidence="13">
    <location>
        <begin position="1"/>
        <end position="21"/>
    </location>
</feature>
<dbReference type="SUPFAM" id="SSF48695">
    <property type="entry name" value="Multiheme cytochromes"/>
    <property type="match status" value="1"/>
</dbReference>
<evidence type="ECO:0000256" key="2">
    <source>
        <dbReference type="ARBA" id="ARBA00004418"/>
    </source>
</evidence>
<dbReference type="InterPro" id="IPR036280">
    <property type="entry name" value="Multihaem_cyt_sf"/>
</dbReference>
<keyword evidence="8 13" id="KW-0732">Signal</keyword>
<evidence type="ECO:0000313" key="16">
    <source>
        <dbReference type="Proteomes" id="UP000189966"/>
    </source>
</evidence>
<dbReference type="RefSeq" id="WP_080157075.1">
    <property type="nucleotide sequence ID" value="NZ_CP175534.1"/>
</dbReference>
<dbReference type="FunFam" id="1.10.1130.10:FF:000001">
    <property type="entry name" value="Periplasmic nitrate reductase, electron transfer subunit"/>
    <property type="match status" value="1"/>
</dbReference>
<evidence type="ECO:0000313" key="14">
    <source>
        <dbReference type="EMBL" id="MEC6897719.1"/>
    </source>
</evidence>
<evidence type="ECO:0000256" key="4">
    <source>
        <dbReference type="ARBA" id="ARBA00013773"/>
    </source>
</evidence>
<evidence type="ECO:0000256" key="3">
    <source>
        <dbReference type="ARBA" id="ARBA00007368"/>
    </source>
</evidence>
<gene>
    <name evidence="15" type="primary">napB</name>
    <name evidence="15" type="ORF">CZ809_01751</name>
    <name evidence="14" type="ORF">VXS00_03515</name>
</gene>
<keyword evidence="5" id="KW-0813">Transport</keyword>
<dbReference type="InterPro" id="IPR005591">
    <property type="entry name" value="NapB"/>
</dbReference>
<name>A0A1T5HZT4_9GAMM</name>
<keyword evidence="7" id="KW-0479">Metal-binding</keyword>
<accession>A0A1T5HZT4</accession>
<reference evidence="15 16" key="1">
    <citation type="submission" date="2017-02" db="EMBL/GenBank/DDBJ databases">
        <authorList>
            <person name="Peterson S.W."/>
        </authorList>
    </citation>
    <scope>NUCLEOTIDE SEQUENCE [LARGE SCALE GENOMIC DNA]</scope>
    <source>
        <strain evidence="15">Type strain: NCCB 100098</strain>
        <strain evidence="16">type strain: NCCB 100098</strain>
    </source>
</reference>
<dbReference type="Pfam" id="PF03892">
    <property type="entry name" value="NapB"/>
    <property type="match status" value="1"/>
</dbReference>
<evidence type="ECO:0000256" key="12">
    <source>
        <dbReference type="ARBA" id="ARBA00031832"/>
    </source>
</evidence>
<evidence type="ECO:0000256" key="9">
    <source>
        <dbReference type="ARBA" id="ARBA00022764"/>
    </source>
</evidence>
<feature type="chain" id="PRO_5012165411" description="Periplasmic nitrate reductase, electron transfer subunit" evidence="13">
    <location>
        <begin position="22"/>
        <end position="175"/>
    </location>
</feature>
<dbReference type="EMBL" id="FUZI01000002">
    <property type="protein sequence ID" value="SKC32235.1"/>
    <property type="molecule type" value="Genomic_DNA"/>
</dbReference>
<comment type="subcellular location">
    <subcellularLocation>
        <location evidence="2">Periplasm</location>
    </subcellularLocation>
</comment>
<evidence type="ECO:0000256" key="1">
    <source>
        <dbReference type="ARBA" id="ARBA00002599"/>
    </source>
</evidence>
<dbReference type="OrthoDB" id="13290at2"/>
<dbReference type="PANTHER" id="PTHR38604">
    <property type="entry name" value="PERIPLASMIC NITRATE REDUCTASE, ELECTRON TRANSFER SUBUNIT"/>
    <property type="match status" value="1"/>
</dbReference>
<keyword evidence="11" id="KW-0408">Iron</keyword>
<evidence type="ECO:0000256" key="6">
    <source>
        <dbReference type="ARBA" id="ARBA00022617"/>
    </source>
</evidence>
<sequence>MKKLIFAVLVAGLMLTGIAHSDDNNVTTATETAKTTANIAAAAKLDNPGGIGGLESLRGLAEIEATRPADLMKHYPKDQGVIDSDYIYQPPLIPHTIRHYEVSLNANKCLACHSWKNAKEMGATKISVTHYVSPQQGQVLSDVSPSRYFCLQCHVPQADAKPLVENDFKRVSALR</sequence>
<comment type="function">
    <text evidence="1">Electron transfer subunit of the periplasmic nitrate reductase complex NapAB. Receives electrons from the membrane-anchored tetraheme c-type NapC protein and transfers these to NapA subunit, thus allowing electron flow between membrane and periplasm. Essential for periplasmic nitrate reduction with nitrate as the terminal electron acceptor.</text>
</comment>
<comment type="similarity">
    <text evidence="3">Belongs to the NapB family.</text>
</comment>
<keyword evidence="9" id="KW-0574">Periplasm</keyword>
<evidence type="ECO:0000256" key="10">
    <source>
        <dbReference type="ARBA" id="ARBA00022982"/>
    </source>
</evidence>
<dbReference type="EMBL" id="JAYXUD010000001">
    <property type="protein sequence ID" value="MEC6897719.1"/>
    <property type="molecule type" value="Genomic_DNA"/>
</dbReference>
<keyword evidence="17" id="KW-1185">Reference proteome</keyword>
<dbReference type="PANTHER" id="PTHR38604:SF1">
    <property type="entry name" value="PERIPLASMIC NITRATE REDUCTASE, ELECTRON TRANSFER SUBUNIT"/>
    <property type="match status" value="1"/>
</dbReference>
<dbReference type="Gene3D" id="1.10.1130.10">
    <property type="entry name" value="Flavocytochrome C3, Chain A"/>
    <property type="match status" value="1"/>
</dbReference>
<dbReference type="GO" id="GO:0046872">
    <property type="term" value="F:metal ion binding"/>
    <property type="evidence" value="ECO:0007669"/>
    <property type="project" value="UniProtKB-KW"/>
</dbReference>
<evidence type="ECO:0000256" key="11">
    <source>
        <dbReference type="ARBA" id="ARBA00023004"/>
    </source>
</evidence>
<dbReference type="AlphaFoldDB" id="A0A1T5HZT4"/>
<reference evidence="14 17" key="2">
    <citation type="submission" date="2024-01" db="EMBL/GenBank/DDBJ databases">
        <title>Active colonisers of the gastrointestinal tract of Atlantic salmon farmed in a warm water region.</title>
        <authorList>
            <person name="Bowman J.P."/>
        </authorList>
    </citation>
    <scope>NUCLEOTIDE SEQUENCE [LARGE SCALE GENOMIC DNA]</scope>
    <source>
        <strain evidence="14 17">S4MW1</strain>
    </source>
</reference>
<evidence type="ECO:0000313" key="15">
    <source>
        <dbReference type="EMBL" id="SKC32235.1"/>
    </source>
</evidence>
<keyword evidence="10" id="KW-0249">Electron transport</keyword>
<dbReference type="GO" id="GO:0009061">
    <property type="term" value="P:anaerobic respiration"/>
    <property type="evidence" value="ECO:0007669"/>
    <property type="project" value="InterPro"/>
</dbReference>
<organism evidence="15 16">
    <name type="scientific">Photobacterium piscicola</name>
    <dbReference type="NCBI Taxonomy" id="1378299"/>
    <lineage>
        <taxon>Bacteria</taxon>
        <taxon>Pseudomonadati</taxon>
        <taxon>Pseudomonadota</taxon>
        <taxon>Gammaproteobacteria</taxon>
        <taxon>Vibrionales</taxon>
        <taxon>Vibrionaceae</taxon>
        <taxon>Photobacterium</taxon>
    </lineage>
</organism>
<dbReference type="Proteomes" id="UP000189966">
    <property type="component" value="Unassembled WGS sequence"/>
</dbReference>
<evidence type="ECO:0000256" key="7">
    <source>
        <dbReference type="ARBA" id="ARBA00022723"/>
    </source>
</evidence>
<keyword evidence="6" id="KW-0349">Heme</keyword>
<proteinExistence type="inferred from homology"/>
<protein>
    <recommendedName>
        <fullName evidence="4">Periplasmic nitrate reductase, electron transfer subunit</fullName>
    </recommendedName>
    <alternativeName>
        <fullName evidence="12">Diheme cytochrome c NapB</fullName>
    </alternativeName>
</protein>
<evidence type="ECO:0000256" key="8">
    <source>
        <dbReference type="ARBA" id="ARBA00022729"/>
    </source>
</evidence>
<dbReference type="Proteomes" id="UP001339429">
    <property type="component" value="Unassembled WGS sequence"/>
</dbReference>